<keyword evidence="3" id="KW-1185">Reference proteome</keyword>
<protein>
    <submittedName>
        <fullName evidence="2">Uncharacterized protein</fullName>
    </submittedName>
</protein>
<feature type="transmembrane region" description="Helical" evidence="1">
    <location>
        <begin position="49"/>
        <end position="75"/>
    </location>
</feature>
<feature type="transmembrane region" description="Helical" evidence="1">
    <location>
        <begin position="95"/>
        <end position="128"/>
    </location>
</feature>
<dbReference type="KEGG" id="eaz:JHT90_06280"/>
<keyword evidence="1" id="KW-1133">Transmembrane helix</keyword>
<evidence type="ECO:0000313" key="2">
    <source>
        <dbReference type="EMBL" id="QQP86845.1"/>
    </source>
</evidence>
<reference evidence="2 3" key="1">
    <citation type="submission" date="2021-01" db="EMBL/GenBank/DDBJ databases">
        <title>Entomomonas sp. F2A isolated from a house cricket (Acheta domesticus).</title>
        <authorList>
            <person name="Spergser J."/>
            <person name="Busse H.-J."/>
        </authorList>
    </citation>
    <scope>NUCLEOTIDE SEQUENCE [LARGE SCALE GENOMIC DNA]</scope>
    <source>
        <strain evidence="2 3">F2A</strain>
    </source>
</reference>
<feature type="transmembrane region" description="Helical" evidence="1">
    <location>
        <begin position="140"/>
        <end position="159"/>
    </location>
</feature>
<feature type="transmembrane region" description="Helical" evidence="1">
    <location>
        <begin position="165"/>
        <end position="188"/>
    </location>
</feature>
<dbReference type="Proteomes" id="UP000595278">
    <property type="component" value="Chromosome"/>
</dbReference>
<dbReference type="RefSeq" id="WP_201095295.1">
    <property type="nucleotide sequence ID" value="NZ_CP067393.1"/>
</dbReference>
<keyword evidence="1" id="KW-0472">Membrane</keyword>
<organism evidence="2 3">
    <name type="scientific">Entomomonas asaccharolytica</name>
    <dbReference type="NCBI Taxonomy" id="2785331"/>
    <lineage>
        <taxon>Bacteria</taxon>
        <taxon>Pseudomonadati</taxon>
        <taxon>Pseudomonadota</taxon>
        <taxon>Gammaproteobacteria</taxon>
        <taxon>Pseudomonadales</taxon>
        <taxon>Pseudomonadaceae</taxon>
        <taxon>Entomomonas</taxon>
    </lineage>
</organism>
<gene>
    <name evidence="2" type="ORF">JHT90_06280</name>
</gene>
<dbReference type="AlphaFoldDB" id="A0A974NHS4"/>
<proteinExistence type="predicted"/>
<keyword evidence="1" id="KW-0812">Transmembrane</keyword>
<evidence type="ECO:0000256" key="1">
    <source>
        <dbReference type="SAM" id="Phobius"/>
    </source>
</evidence>
<feature type="transmembrane region" description="Helical" evidence="1">
    <location>
        <begin position="208"/>
        <end position="226"/>
    </location>
</feature>
<name>A0A974NHS4_9GAMM</name>
<evidence type="ECO:0000313" key="3">
    <source>
        <dbReference type="Proteomes" id="UP000595278"/>
    </source>
</evidence>
<feature type="transmembrane region" description="Helical" evidence="1">
    <location>
        <begin position="277"/>
        <end position="298"/>
    </location>
</feature>
<dbReference type="EMBL" id="CP067393">
    <property type="protein sequence ID" value="QQP86845.1"/>
    <property type="molecule type" value="Genomic_DNA"/>
</dbReference>
<feature type="transmembrane region" description="Helical" evidence="1">
    <location>
        <begin position="246"/>
        <end position="265"/>
    </location>
</feature>
<sequence>MTDVNNNNKLEPPVTQNNQHVNTVNNKIDIVSNKKYEKQIFPSSLSQTLYNWAGFFLQSLTLLTSFFSFIIALIIFDLLQKLDAIDLYNSSLASFSSLLSIVLVAFIFAFTFCVLVFTPTIIATMLVTTNYNENKIPTSLIMAYFLTPLAFIIYFWSSWEFTKTLSVEEILCIVALILIGVLFIPSNFKPYTTIWLSIYHSLTKKNKIEFLFIIVFIFIATILPIPNFASLNNFFVDSLESKPVRISIIITSILGYIPGCVYLALKSSNHKAASIITKILVIIVILAILSLIVSPLAYKTIILKNSGIYNDQEQHFLLINDSYKKAILTKLLTTDNYDKDEVNDETKIKAKFLESNIFPAYTQYFLGNNRVLCKKPFPPHKLTKNTRLKNCITFKDSDIAIIYVETSNDDQKHNAKEN</sequence>
<accession>A0A974NHS4</accession>